<dbReference type="OrthoDB" id="4332523at2"/>
<proteinExistence type="predicted"/>
<protein>
    <recommendedName>
        <fullName evidence="4">Lipoprotein</fullName>
    </recommendedName>
</protein>
<dbReference type="Proteomes" id="UP000280298">
    <property type="component" value="Chromosome"/>
</dbReference>
<dbReference type="KEGG" id="scya:EJ357_04655"/>
<feature type="signal peptide" evidence="1">
    <location>
        <begin position="1"/>
        <end position="26"/>
    </location>
</feature>
<sequence>MRAIRVASAALLGVGALLLTAPAAQARGDTEGLRAAVLPSTVAPGERVTLHAIGCEQSVSVSSGIFDTIIIPRGRTSAGIVVDRDAEPGARYEVSFHCGTFWQDLDLTIADGREVAAPHWHKGVEAGEGGSLADLNLKEICMGAALIAASLGTAHHLSRRRGDEDGN</sequence>
<evidence type="ECO:0000313" key="3">
    <source>
        <dbReference type="Proteomes" id="UP000280298"/>
    </source>
</evidence>
<dbReference type="RefSeq" id="WP_126388879.1">
    <property type="nucleotide sequence ID" value="NZ_CP034539.1"/>
</dbReference>
<dbReference type="AlphaFoldDB" id="A0A3Q9ELA7"/>
<feature type="chain" id="PRO_5018713281" description="Lipoprotein" evidence="1">
    <location>
        <begin position="27"/>
        <end position="167"/>
    </location>
</feature>
<keyword evidence="3" id="KW-1185">Reference proteome</keyword>
<name>A0A3Q9ELA7_9ACTN</name>
<organism evidence="2 3">
    <name type="scientific">Streptomyces cyaneochromogenes</name>
    <dbReference type="NCBI Taxonomy" id="2496836"/>
    <lineage>
        <taxon>Bacteria</taxon>
        <taxon>Bacillati</taxon>
        <taxon>Actinomycetota</taxon>
        <taxon>Actinomycetes</taxon>
        <taxon>Kitasatosporales</taxon>
        <taxon>Streptomycetaceae</taxon>
        <taxon>Streptomyces</taxon>
    </lineage>
</organism>
<accession>A0A3Q9ELA7</accession>
<dbReference type="EMBL" id="CP034539">
    <property type="protein sequence ID" value="AZQ32820.1"/>
    <property type="molecule type" value="Genomic_DNA"/>
</dbReference>
<gene>
    <name evidence="2" type="ORF">EJ357_04655</name>
</gene>
<evidence type="ECO:0000313" key="2">
    <source>
        <dbReference type="EMBL" id="AZQ32820.1"/>
    </source>
</evidence>
<evidence type="ECO:0000256" key="1">
    <source>
        <dbReference type="SAM" id="SignalP"/>
    </source>
</evidence>
<reference evidence="2 3" key="1">
    <citation type="journal article" date="2019" name="Int. J. Syst. Evol. Microbiol.">
        <title>Streptomyces cyaneochromogenes sp. nov., a blue pigment-producing actinomycete from manganese-contaminated soil.</title>
        <authorList>
            <person name="Tang X."/>
            <person name="Zhao J."/>
            <person name="Li K."/>
            <person name="Chen Z."/>
            <person name="Sun Y."/>
            <person name="Gao J."/>
        </authorList>
    </citation>
    <scope>NUCLEOTIDE SEQUENCE [LARGE SCALE GENOMIC DNA]</scope>
    <source>
        <strain evidence="2 3">MK-45</strain>
    </source>
</reference>
<evidence type="ECO:0008006" key="4">
    <source>
        <dbReference type="Google" id="ProtNLM"/>
    </source>
</evidence>
<keyword evidence="1" id="KW-0732">Signal</keyword>